<evidence type="ECO:0000256" key="2">
    <source>
        <dbReference type="ARBA" id="ARBA00023054"/>
    </source>
</evidence>
<gene>
    <name evidence="4" type="ORF">MUN79_12865</name>
</gene>
<keyword evidence="3" id="KW-0732">Signal</keyword>
<keyword evidence="5" id="KW-1185">Reference proteome</keyword>
<dbReference type="GO" id="GO:0030313">
    <property type="term" value="C:cell envelope"/>
    <property type="evidence" value="ECO:0007669"/>
    <property type="project" value="UniProtKB-SubCell"/>
</dbReference>
<dbReference type="Proteomes" id="UP000831796">
    <property type="component" value="Chromosome"/>
</dbReference>
<dbReference type="AlphaFoldDB" id="A0A8T9QAZ7"/>
<evidence type="ECO:0000256" key="1">
    <source>
        <dbReference type="ARBA" id="ARBA00004196"/>
    </source>
</evidence>
<accession>A0A8T9QAZ7</accession>
<keyword evidence="2" id="KW-0175">Coiled coil</keyword>
<dbReference type="KEGG" id="hcu:MUN79_12865"/>
<name>A0A8T9QAZ7_9BACT</name>
<dbReference type="InterPro" id="IPR011053">
    <property type="entry name" value="Single_hybrid_motif"/>
</dbReference>
<feature type="signal peptide" evidence="3">
    <location>
        <begin position="1"/>
        <end position="20"/>
    </location>
</feature>
<evidence type="ECO:0000313" key="5">
    <source>
        <dbReference type="Proteomes" id="UP000831796"/>
    </source>
</evidence>
<proteinExistence type="predicted"/>
<comment type="subcellular location">
    <subcellularLocation>
        <location evidence="1">Cell envelope</location>
    </subcellularLocation>
</comment>
<dbReference type="Gene3D" id="2.40.50.100">
    <property type="match status" value="1"/>
</dbReference>
<dbReference type="RefSeq" id="WP_244678015.1">
    <property type="nucleotide sequence ID" value="NZ_CP095046.1"/>
</dbReference>
<evidence type="ECO:0000313" key="4">
    <source>
        <dbReference type="EMBL" id="UOQ74677.1"/>
    </source>
</evidence>
<feature type="chain" id="PRO_5035914125" evidence="3">
    <location>
        <begin position="21"/>
        <end position="215"/>
    </location>
</feature>
<organism evidence="4 5">
    <name type="scientific">Hymenobacter cellulosilyticus</name>
    <dbReference type="NCBI Taxonomy" id="2932248"/>
    <lineage>
        <taxon>Bacteria</taxon>
        <taxon>Pseudomonadati</taxon>
        <taxon>Bacteroidota</taxon>
        <taxon>Cytophagia</taxon>
        <taxon>Cytophagales</taxon>
        <taxon>Hymenobacteraceae</taxon>
        <taxon>Hymenobacter</taxon>
    </lineage>
</organism>
<evidence type="ECO:0000256" key="3">
    <source>
        <dbReference type="SAM" id="SignalP"/>
    </source>
</evidence>
<dbReference type="PANTHER" id="PTHR32347">
    <property type="entry name" value="EFFLUX SYSTEM COMPONENT YKNX-RELATED"/>
    <property type="match status" value="1"/>
</dbReference>
<sequence length="215" mass="22426">MKFLVSSILLALLTTGLASAQLLPQTAYLAKAPAAQPMTKLRVKATPQTASRLVSFVASPIAVVAPSTLVESYFYEGQYVRRGQVLAKLRVRSSNAIAYLNAPHDGVLARAQAQVGEMLTPQTPLTTLTDQTRLLVRLHPAAAQRLHPGDSVQVALANTLGAAVRGKVTGWSGTTAKPELQLQLRKSVIGAAVGTALSVAANPAGTAATVAEAQK</sequence>
<protein>
    <submittedName>
        <fullName evidence="4">HlyD family secretion protein</fullName>
    </submittedName>
</protein>
<reference evidence="4" key="1">
    <citation type="submission" date="2022-04" db="EMBL/GenBank/DDBJ databases">
        <title>Hymenobacter sp. isolated from the air.</title>
        <authorList>
            <person name="Won M."/>
            <person name="Lee C.-M."/>
            <person name="Woen H.-Y."/>
            <person name="Kwon S.-W."/>
        </authorList>
    </citation>
    <scope>NUCLEOTIDE SEQUENCE</scope>
    <source>
        <strain evidence="4">5116S-3</strain>
    </source>
</reference>
<dbReference type="InterPro" id="IPR050465">
    <property type="entry name" value="UPF0194_transport"/>
</dbReference>
<dbReference type="EMBL" id="CP095046">
    <property type="protein sequence ID" value="UOQ74677.1"/>
    <property type="molecule type" value="Genomic_DNA"/>
</dbReference>
<dbReference type="SUPFAM" id="SSF51230">
    <property type="entry name" value="Single hybrid motif"/>
    <property type="match status" value="1"/>
</dbReference>